<gene>
    <name evidence="1" type="ORF">MGAL_10B003267</name>
</gene>
<dbReference type="InterPro" id="IPR017956">
    <property type="entry name" value="AT_hook_DNA-bd_motif"/>
</dbReference>
<dbReference type="AlphaFoldDB" id="A0A8B6EQA2"/>
<feature type="non-terminal residue" evidence="1">
    <location>
        <position position="1"/>
    </location>
</feature>
<evidence type="ECO:0000313" key="2">
    <source>
        <dbReference type="Proteomes" id="UP000596742"/>
    </source>
</evidence>
<evidence type="ECO:0000313" key="1">
    <source>
        <dbReference type="EMBL" id="VDI37186.1"/>
    </source>
</evidence>
<sequence>NKRSCKEYKCESLMNQSKSKSDLPEPETKGIFAIKENNCVIYVGQSQDCMRERLLSHISGYDSQDIGEHLKNMDKEEKERSISISWVDIEKPRFEEHHYLKCIATRQAIWPKFNRKRGRPKKNSVLYM</sequence>
<dbReference type="Proteomes" id="UP000596742">
    <property type="component" value="Unassembled WGS sequence"/>
</dbReference>
<dbReference type="Pfam" id="PF02178">
    <property type="entry name" value="AT_hook"/>
    <property type="match status" value="1"/>
</dbReference>
<organism evidence="1 2">
    <name type="scientific">Mytilus galloprovincialis</name>
    <name type="common">Mediterranean mussel</name>
    <dbReference type="NCBI Taxonomy" id="29158"/>
    <lineage>
        <taxon>Eukaryota</taxon>
        <taxon>Metazoa</taxon>
        <taxon>Spiralia</taxon>
        <taxon>Lophotrochozoa</taxon>
        <taxon>Mollusca</taxon>
        <taxon>Bivalvia</taxon>
        <taxon>Autobranchia</taxon>
        <taxon>Pteriomorphia</taxon>
        <taxon>Mytilida</taxon>
        <taxon>Mytiloidea</taxon>
        <taxon>Mytilidae</taxon>
        <taxon>Mytilinae</taxon>
        <taxon>Mytilus</taxon>
    </lineage>
</organism>
<protein>
    <recommendedName>
        <fullName evidence="3">GIY-YIG domain-containing protein</fullName>
    </recommendedName>
</protein>
<name>A0A8B6EQA2_MYTGA</name>
<evidence type="ECO:0008006" key="3">
    <source>
        <dbReference type="Google" id="ProtNLM"/>
    </source>
</evidence>
<dbReference type="OrthoDB" id="6067781at2759"/>
<accession>A0A8B6EQA2</accession>
<comment type="caution">
    <text evidence="1">The sequence shown here is derived from an EMBL/GenBank/DDBJ whole genome shotgun (WGS) entry which is preliminary data.</text>
</comment>
<dbReference type="GO" id="GO:0003677">
    <property type="term" value="F:DNA binding"/>
    <property type="evidence" value="ECO:0007669"/>
    <property type="project" value="InterPro"/>
</dbReference>
<dbReference type="EMBL" id="UYJE01005410">
    <property type="protein sequence ID" value="VDI37186.1"/>
    <property type="molecule type" value="Genomic_DNA"/>
</dbReference>
<proteinExistence type="predicted"/>
<reference evidence="1" key="1">
    <citation type="submission" date="2018-11" db="EMBL/GenBank/DDBJ databases">
        <authorList>
            <person name="Alioto T."/>
            <person name="Alioto T."/>
        </authorList>
    </citation>
    <scope>NUCLEOTIDE SEQUENCE</scope>
</reference>
<keyword evidence="2" id="KW-1185">Reference proteome</keyword>